<evidence type="ECO:0000256" key="3">
    <source>
        <dbReference type="ARBA" id="ARBA00074021"/>
    </source>
</evidence>
<dbReference type="Proteomes" id="UP000800041">
    <property type="component" value="Unassembled WGS sequence"/>
</dbReference>
<feature type="domain" description="Peptidase M12B" evidence="9">
    <location>
        <begin position="279"/>
        <end position="494"/>
    </location>
</feature>
<dbReference type="GO" id="GO:0006508">
    <property type="term" value="P:proteolysis"/>
    <property type="evidence" value="ECO:0007669"/>
    <property type="project" value="InterPro"/>
</dbReference>
<dbReference type="CDD" id="cd04271">
    <property type="entry name" value="ZnMc_ADAM_fungal"/>
    <property type="match status" value="1"/>
</dbReference>
<dbReference type="InterPro" id="IPR001590">
    <property type="entry name" value="Peptidase_M12B"/>
</dbReference>
<dbReference type="AlphaFoldDB" id="A0A6G1HE49"/>
<evidence type="ECO:0000259" key="8">
    <source>
        <dbReference type="PROSITE" id="PS50214"/>
    </source>
</evidence>
<feature type="signal peptide" evidence="7">
    <location>
        <begin position="1"/>
        <end position="28"/>
    </location>
</feature>
<comment type="function">
    <text evidence="2">Probable zinc protease.</text>
</comment>
<dbReference type="PROSITE" id="PS50214">
    <property type="entry name" value="DISINTEGRIN_2"/>
    <property type="match status" value="1"/>
</dbReference>
<dbReference type="PANTHER" id="PTHR11905">
    <property type="entry name" value="ADAM A DISINTEGRIN AND METALLOPROTEASE DOMAIN"/>
    <property type="match status" value="1"/>
</dbReference>
<feature type="binding site" evidence="4">
    <location>
        <position position="431"/>
    </location>
    <ligand>
        <name>Zn(2+)</name>
        <dbReference type="ChEBI" id="CHEBI:29105"/>
        <note>catalytic</note>
    </ligand>
</feature>
<dbReference type="SMART" id="SM00050">
    <property type="entry name" value="DISIN"/>
    <property type="match status" value="1"/>
</dbReference>
<dbReference type="SUPFAM" id="SSF57552">
    <property type="entry name" value="Blood coagulation inhibitor (disintegrin)"/>
    <property type="match status" value="1"/>
</dbReference>
<dbReference type="InterPro" id="IPR034028">
    <property type="entry name" value="ZnMc_ADAM_fungal"/>
</dbReference>
<keyword evidence="11" id="KW-1185">Reference proteome</keyword>
<dbReference type="EMBL" id="ML977139">
    <property type="protein sequence ID" value="KAF1991453.1"/>
    <property type="molecule type" value="Genomic_DNA"/>
</dbReference>
<dbReference type="Pfam" id="PF00200">
    <property type="entry name" value="Disintegrin"/>
    <property type="match status" value="1"/>
</dbReference>
<evidence type="ECO:0000256" key="2">
    <source>
        <dbReference type="ARBA" id="ARBA00056552"/>
    </source>
</evidence>
<keyword evidence="7" id="KW-0732">Signal</keyword>
<sequence length="836" mass="89100">MPIFPRAPPALLSTLLALFVLLSSTALAHSTARNPLSRIGTVADPSIDTRNHRIHAFSNFALSFTLHGRRVRLQLEPNHNVIAPGATVEYIGKDGLVRHRQEINREEHKVFKGHAYFQNLDGSWSEEGLARMSVLRDGEDPLFEGMFTKARDHHHIQVASKFLKKKHEFDAEVKAPEGKAPEEFMVIFRDSDRQTTPEHTEFKRDGDHSACEADKLQFNMQEDHPIYIGMMKREDSEWWSSPMGSVFSKRQLDSQPGGNSAGGNLASTIGQTAGCPTTRKVALIGIATDCTYTSLFDNEEAVRQQVISSVNSASSLFERTFDISLGLRNLTISDAECPGSPTPTAEWNIPCNGPSLQNRLNSFSTWRGNRPDGNSHWTLMTNCNTGAAVGLAWLGQLCVQGLLGNGTNGGDTVSGANVVAHTQAEWEVLAHETGHTFGAVHDCEETACRDANFVNSQQCCPLNANVCDAKAKYIMNPATAEGITDFSPCSIGNICSAMLRNSVDTTCLSSNRDVTTITGQQCGNGIVEEGEDCDCGGEAACSDNACCDAATCRFKGNAVCDDSNEDCCNNCQLSSSDTVCRPGRGECDPEERCTGSAPVCPADVTSPDGQDCTGDGAAGLKCASGQCTSRDQQCKNVMGTYSQGNDTHACDAYTCQMSCASPAFGNGVCYSLQQNMLDGSPCGGGGHCVNGLCKGSTVGNEIKSWIDEHRTLVIGLAAGIGGFLLILILACIIRSCRRRSQRKKMAAYRPAPSSANMSQRHRGGGGGGGHGGGAWPQYSGGHPANGVRGYPASPAGTDIPSPPRSWPLYGDGGGGGPATMQGQAPWHGGAQSTRYA</sequence>
<dbReference type="PROSITE" id="PS50215">
    <property type="entry name" value="ADAM_MEPRO"/>
    <property type="match status" value="1"/>
</dbReference>
<accession>A0A6G1HE49</accession>
<keyword evidence="1" id="KW-1015">Disulfide bond</keyword>
<evidence type="ECO:0000256" key="7">
    <source>
        <dbReference type="SAM" id="SignalP"/>
    </source>
</evidence>
<dbReference type="Gene3D" id="3.40.390.10">
    <property type="entry name" value="Collagenase (Catalytic Domain)"/>
    <property type="match status" value="1"/>
</dbReference>
<keyword evidence="6" id="KW-0812">Transmembrane</keyword>
<keyword evidence="6" id="KW-0472">Membrane</keyword>
<keyword evidence="4" id="KW-0862">Zinc</keyword>
<evidence type="ECO:0000313" key="11">
    <source>
        <dbReference type="Proteomes" id="UP000800041"/>
    </source>
</evidence>
<dbReference type="GO" id="GO:0046872">
    <property type="term" value="F:metal ion binding"/>
    <property type="evidence" value="ECO:0007669"/>
    <property type="project" value="UniProtKB-KW"/>
</dbReference>
<dbReference type="InterPro" id="IPR001762">
    <property type="entry name" value="Disintegrin_dom"/>
</dbReference>
<protein>
    <recommendedName>
        <fullName evidence="3">Disintegrin and metalloproteinase domain-containing protein B</fullName>
    </recommendedName>
</protein>
<feature type="transmembrane region" description="Helical" evidence="6">
    <location>
        <begin position="712"/>
        <end position="733"/>
    </location>
</feature>
<proteinExistence type="predicted"/>
<dbReference type="SUPFAM" id="SSF55486">
    <property type="entry name" value="Metalloproteases ('zincins'), catalytic domain"/>
    <property type="match status" value="1"/>
</dbReference>
<dbReference type="Pfam" id="PF01562">
    <property type="entry name" value="Pep_M12B_propep"/>
    <property type="match status" value="1"/>
</dbReference>
<dbReference type="PANTHER" id="PTHR11905:SF159">
    <property type="entry name" value="ADAM METALLOPROTEASE"/>
    <property type="match status" value="1"/>
</dbReference>
<dbReference type="Gene3D" id="3.40.1620.60">
    <property type="match status" value="1"/>
</dbReference>
<comment type="caution">
    <text evidence="4">Lacks conserved residue(s) required for the propagation of feature annotation.</text>
</comment>
<feature type="domain" description="Disintegrin" evidence="8">
    <location>
        <begin position="519"/>
        <end position="608"/>
    </location>
</feature>
<evidence type="ECO:0000256" key="5">
    <source>
        <dbReference type="SAM" id="MobiDB-lite"/>
    </source>
</evidence>
<keyword evidence="4" id="KW-0479">Metal-binding</keyword>
<feature type="active site" evidence="4">
    <location>
        <position position="432"/>
    </location>
</feature>
<dbReference type="Gene3D" id="4.10.70.10">
    <property type="entry name" value="Disintegrin domain"/>
    <property type="match status" value="1"/>
</dbReference>
<dbReference type="InterPro" id="IPR002870">
    <property type="entry name" value="Peptidase_M12B_N"/>
</dbReference>
<dbReference type="FunFam" id="4.10.70.10:FF:000003">
    <property type="entry name" value="Disintegrin and metalloproteinase domain-containing protein 17"/>
    <property type="match status" value="1"/>
</dbReference>
<reference evidence="10" key="1">
    <citation type="journal article" date="2020" name="Stud. Mycol.">
        <title>101 Dothideomycetes genomes: a test case for predicting lifestyles and emergence of pathogens.</title>
        <authorList>
            <person name="Haridas S."/>
            <person name="Albert R."/>
            <person name="Binder M."/>
            <person name="Bloem J."/>
            <person name="Labutti K."/>
            <person name="Salamov A."/>
            <person name="Andreopoulos B."/>
            <person name="Baker S."/>
            <person name="Barry K."/>
            <person name="Bills G."/>
            <person name="Bluhm B."/>
            <person name="Cannon C."/>
            <person name="Castanera R."/>
            <person name="Culley D."/>
            <person name="Daum C."/>
            <person name="Ezra D."/>
            <person name="Gonzalez J."/>
            <person name="Henrissat B."/>
            <person name="Kuo A."/>
            <person name="Liang C."/>
            <person name="Lipzen A."/>
            <person name="Lutzoni F."/>
            <person name="Magnuson J."/>
            <person name="Mondo S."/>
            <person name="Nolan M."/>
            <person name="Ohm R."/>
            <person name="Pangilinan J."/>
            <person name="Park H.-J."/>
            <person name="Ramirez L."/>
            <person name="Alfaro M."/>
            <person name="Sun H."/>
            <person name="Tritt A."/>
            <person name="Yoshinaga Y."/>
            <person name="Zwiers L.-H."/>
            <person name="Turgeon B."/>
            <person name="Goodwin S."/>
            <person name="Spatafora J."/>
            <person name="Crous P."/>
            <person name="Grigoriev I."/>
        </authorList>
    </citation>
    <scope>NUCLEOTIDE SEQUENCE</scope>
    <source>
        <strain evidence="10">CBS 113979</strain>
    </source>
</reference>
<evidence type="ECO:0000256" key="1">
    <source>
        <dbReference type="ARBA" id="ARBA00023157"/>
    </source>
</evidence>
<feature type="compositionally biased region" description="Gly residues" evidence="5">
    <location>
        <begin position="764"/>
        <end position="774"/>
    </location>
</feature>
<organism evidence="10 11">
    <name type="scientific">Aulographum hederae CBS 113979</name>
    <dbReference type="NCBI Taxonomy" id="1176131"/>
    <lineage>
        <taxon>Eukaryota</taxon>
        <taxon>Fungi</taxon>
        <taxon>Dikarya</taxon>
        <taxon>Ascomycota</taxon>
        <taxon>Pezizomycotina</taxon>
        <taxon>Dothideomycetes</taxon>
        <taxon>Pleosporomycetidae</taxon>
        <taxon>Aulographales</taxon>
        <taxon>Aulographaceae</taxon>
    </lineage>
</organism>
<dbReference type="InterPro" id="IPR024079">
    <property type="entry name" value="MetalloPept_cat_dom_sf"/>
</dbReference>
<evidence type="ECO:0000259" key="9">
    <source>
        <dbReference type="PROSITE" id="PS50215"/>
    </source>
</evidence>
<dbReference type="GO" id="GO:0004222">
    <property type="term" value="F:metalloendopeptidase activity"/>
    <property type="evidence" value="ECO:0007669"/>
    <property type="project" value="InterPro"/>
</dbReference>
<evidence type="ECO:0000256" key="6">
    <source>
        <dbReference type="SAM" id="Phobius"/>
    </source>
</evidence>
<evidence type="ECO:0000256" key="4">
    <source>
        <dbReference type="PROSITE-ProRule" id="PRU00276"/>
    </source>
</evidence>
<feature type="region of interest" description="Disordered" evidence="5">
    <location>
        <begin position="744"/>
        <end position="836"/>
    </location>
</feature>
<dbReference type="OrthoDB" id="5951731at2759"/>
<dbReference type="InterPro" id="IPR036436">
    <property type="entry name" value="Disintegrin_dom_sf"/>
</dbReference>
<feature type="binding site" evidence="4">
    <location>
        <position position="441"/>
    </location>
    <ligand>
        <name>Zn(2+)</name>
        <dbReference type="ChEBI" id="CHEBI:29105"/>
        <note>catalytic</note>
    </ligand>
</feature>
<feature type="chain" id="PRO_5026052690" description="Disintegrin and metalloproteinase domain-containing protein B" evidence="7">
    <location>
        <begin position="29"/>
        <end position="836"/>
    </location>
</feature>
<keyword evidence="6" id="KW-1133">Transmembrane helix</keyword>
<name>A0A6G1HE49_9PEZI</name>
<feature type="binding site" evidence="4">
    <location>
        <position position="435"/>
    </location>
    <ligand>
        <name>Zn(2+)</name>
        <dbReference type="ChEBI" id="CHEBI:29105"/>
        <note>catalytic</note>
    </ligand>
</feature>
<dbReference type="Pfam" id="PF13688">
    <property type="entry name" value="Reprolysin_5"/>
    <property type="match status" value="1"/>
</dbReference>
<gene>
    <name evidence="10" type="ORF">K402DRAFT_400192</name>
</gene>
<evidence type="ECO:0000313" key="10">
    <source>
        <dbReference type="EMBL" id="KAF1991453.1"/>
    </source>
</evidence>